<dbReference type="Proteomes" id="UP000010467">
    <property type="component" value="Plasmid pDEIPE01"/>
</dbReference>
<reference evidence="10" key="1">
    <citation type="submission" date="2012-03" db="EMBL/GenBank/DDBJ databases">
        <title>Complete sequence of plasmid 1 of Deinococcus peraridilitoris DSM 19664.</title>
        <authorList>
            <person name="Lucas S."/>
            <person name="Copeland A."/>
            <person name="Lapidus A."/>
            <person name="Glavina del Rio T."/>
            <person name="Dalin E."/>
            <person name="Tice H."/>
            <person name="Bruce D."/>
            <person name="Goodwin L."/>
            <person name="Pitluck S."/>
            <person name="Peters L."/>
            <person name="Mikhailova N."/>
            <person name="Lu M."/>
            <person name="Kyrpides N."/>
            <person name="Mavromatis K."/>
            <person name="Ivanova N."/>
            <person name="Brettin T."/>
            <person name="Detter J.C."/>
            <person name="Han C."/>
            <person name="Larimer F."/>
            <person name="Land M."/>
            <person name="Hauser L."/>
            <person name="Markowitz V."/>
            <person name="Cheng J.-F."/>
            <person name="Hugenholtz P."/>
            <person name="Woyke T."/>
            <person name="Wu D."/>
            <person name="Pukall R."/>
            <person name="Steenblock K."/>
            <person name="Brambilla E."/>
            <person name="Klenk H.-P."/>
            <person name="Eisen J.A."/>
        </authorList>
    </citation>
    <scope>NUCLEOTIDE SEQUENCE [LARGE SCALE GENOMIC DNA]</scope>
    <source>
        <strain evidence="10">DSM 19664 / LMG 22246 / CIP 109416 / KR-200</strain>
        <plasmid evidence="10">Plasmid pDEIPE01</plasmid>
    </source>
</reference>
<feature type="domain" description="ABC transmembrane type-1" evidence="8">
    <location>
        <begin position="95"/>
        <end position="302"/>
    </location>
</feature>
<sequence length="317" mass="34511">MPFPYLLKRLLHAAVVLVVVCVIAFFLIRLAPGGPSLLADPNLGSVERQAIEERLGLNDPLPVQFAKWTAQLAQGELGQSFLYGTPVTQIILSRLPNTLLLAGMSLLITILIAIPLGMLCGLRPNSWLDRVISTISVVFIAVPVFWLGLLLIILFAVTLHVLPAGGMYTTGREGNLPDLARHLILPVLVLSSASIAEVLRYTRSSTRSVSRQDYVRTARAKGLNEFSVHSRHTLKNALIPVLTVLGLQLPRLIGGAAVTETIFSWPGMGRLSVEAALGRDYPLMTAITIFVALAVVMFNLLIDMLYPLIDPRIKAEA</sequence>
<dbReference type="Gene3D" id="1.10.3720.10">
    <property type="entry name" value="MetI-like"/>
    <property type="match status" value="1"/>
</dbReference>
<geneLocation type="plasmid" evidence="9 10">
    <name>pDEIPE01</name>
</geneLocation>
<evidence type="ECO:0000256" key="2">
    <source>
        <dbReference type="ARBA" id="ARBA00022448"/>
    </source>
</evidence>
<keyword evidence="5 7" id="KW-1133">Transmembrane helix</keyword>
<keyword evidence="3" id="KW-1003">Cell membrane</keyword>
<dbReference type="KEGG" id="dpd:Deipe_4054"/>
<dbReference type="InterPro" id="IPR000515">
    <property type="entry name" value="MetI-like"/>
</dbReference>
<name>L0A6G4_DEIPD</name>
<dbReference type="GO" id="GO:0055085">
    <property type="term" value="P:transmembrane transport"/>
    <property type="evidence" value="ECO:0007669"/>
    <property type="project" value="InterPro"/>
</dbReference>
<organism evidence="9 10">
    <name type="scientific">Deinococcus peraridilitoris (strain DSM 19664 / LMG 22246 / CIP 109416 / KR-200)</name>
    <dbReference type="NCBI Taxonomy" id="937777"/>
    <lineage>
        <taxon>Bacteria</taxon>
        <taxon>Thermotogati</taxon>
        <taxon>Deinococcota</taxon>
        <taxon>Deinococci</taxon>
        <taxon>Deinococcales</taxon>
        <taxon>Deinococcaceae</taxon>
        <taxon>Deinococcus</taxon>
    </lineage>
</organism>
<evidence type="ECO:0000256" key="3">
    <source>
        <dbReference type="ARBA" id="ARBA00022475"/>
    </source>
</evidence>
<dbReference type="PANTHER" id="PTHR43163:SF6">
    <property type="entry name" value="DIPEPTIDE TRANSPORT SYSTEM PERMEASE PROTEIN DPPB-RELATED"/>
    <property type="match status" value="1"/>
</dbReference>
<dbReference type="RefSeq" id="WP_015231343.1">
    <property type="nucleotide sequence ID" value="NC_019789.1"/>
</dbReference>
<feature type="transmembrane region" description="Helical" evidence="7">
    <location>
        <begin position="99"/>
        <end position="122"/>
    </location>
</feature>
<dbReference type="InterPro" id="IPR045621">
    <property type="entry name" value="BPD_transp_1_N"/>
</dbReference>
<dbReference type="HOGENOM" id="CLU_036879_1_2_0"/>
<gene>
    <name evidence="9" type="ordered locus">Deipe_4054</name>
</gene>
<dbReference type="Pfam" id="PF19300">
    <property type="entry name" value="BPD_transp_1_N"/>
    <property type="match status" value="1"/>
</dbReference>
<accession>L0A6G4</accession>
<evidence type="ECO:0000256" key="1">
    <source>
        <dbReference type="ARBA" id="ARBA00004651"/>
    </source>
</evidence>
<dbReference type="EMBL" id="CP003383">
    <property type="protein sequence ID" value="AFZ69441.1"/>
    <property type="molecule type" value="Genomic_DNA"/>
</dbReference>
<evidence type="ECO:0000256" key="4">
    <source>
        <dbReference type="ARBA" id="ARBA00022692"/>
    </source>
</evidence>
<comment type="similarity">
    <text evidence="7">Belongs to the binding-protein-dependent transport system permease family.</text>
</comment>
<dbReference type="InterPro" id="IPR035906">
    <property type="entry name" value="MetI-like_sf"/>
</dbReference>
<evidence type="ECO:0000256" key="7">
    <source>
        <dbReference type="RuleBase" id="RU363032"/>
    </source>
</evidence>
<evidence type="ECO:0000259" key="8">
    <source>
        <dbReference type="PROSITE" id="PS50928"/>
    </source>
</evidence>
<feature type="transmembrane region" description="Helical" evidence="7">
    <location>
        <begin position="237"/>
        <end position="263"/>
    </location>
</feature>
<dbReference type="AlphaFoldDB" id="L0A6G4"/>
<dbReference type="GO" id="GO:0005886">
    <property type="term" value="C:plasma membrane"/>
    <property type="evidence" value="ECO:0007669"/>
    <property type="project" value="UniProtKB-SubCell"/>
</dbReference>
<keyword evidence="4 7" id="KW-0812">Transmembrane</keyword>
<keyword evidence="9" id="KW-0614">Plasmid</keyword>
<keyword evidence="10" id="KW-1185">Reference proteome</keyword>
<evidence type="ECO:0000313" key="9">
    <source>
        <dbReference type="EMBL" id="AFZ69441.1"/>
    </source>
</evidence>
<dbReference type="PATRIC" id="fig|937777.3.peg.4073"/>
<evidence type="ECO:0000256" key="6">
    <source>
        <dbReference type="ARBA" id="ARBA00023136"/>
    </source>
</evidence>
<dbReference type="PANTHER" id="PTHR43163">
    <property type="entry name" value="DIPEPTIDE TRANSPORT SYSTEM PERMEASE PROTEIN DPPB-RELATED"/>
    <property type="match status" value="1"/>
</dbReference>
<keyword evidence="6 7" id="KW-0472">Membrane</keyword>
<evidence type="ECO:0000256" key="5">
    <source>
        <dbReference type="ARBA" id="ARBA00022989"/>
    </source>
</evidence>
<dbReference type="Pfam" id="PF00528">
    <property type="entry name" value="BPD_transp_1"/>
    <property type="match status" value="1"/>
</dbReference>
<dbReference type="CDD" id="cd06261">
    <property type="entry name" value="TM_PBP2"/>
    <property type="match status" value="1"/>
</dbReference>
<dbReference type="PROSITE" id="PS50928">
    <property type="entry name" value="ABC_TM1"/>
    <property type="match status" value="1"/>
</dbReference>
<proteinExistence type="inferred from homology"/>
<protein>
    <submittedName>
        <fullName evidence="9">ABC-type dipeptide/oligopeptide/nickel transport system, permease component</fullName>
    </submittedName>
</protein>
<keyword evidence="2 7" id="KW-0813">Transport</keyword>
<comment type="subcellular location">
    <subcellularLocation>
        <location evidence="1 7">Cell membrane</location>
        <topology evidence="1 7">Multi-pass membrane protein</topology>
    </subcellularLocation>
</comment>
<dbReference type="SUPFAM" id="SSF161098">
    <property type="entry name" value="MetI-like"/>
    <property type="match status" value="1"/>
</dbReference>
<feature type="transmembrane region" description="Helical" evidence="7">
    <location>
        <begin position="179"/>
        <end position="199"/>
    </location>
</feature>
<feature type="transmembrane region" description="Helical" evidence="7">
    <location>
        <begin position="12"/>
        <end position="31"/>
    </location>
</feature>
<feature type="transmembrane region" description="Helical" evidence="7">
    <location>
        <begin position="283"/>
        <end position="302"/>
    </location>
</feature>
<evidence type="ECO:0000313" key="10">
    <source>
        <dbReference type="Proteomes" id="UP000010467"/>
    </source>
</evidence>
<feature type="transmembrane region" description="Helical" evidence="7">
    <location>
        <begin position="134"/>
        <end position="159"/>
    </location>
</feature>